<evidence type="ECO:0000259" key="1">
    <source>
        <dbReference type="Pfam" id="PF01814"/>
    </source>
</evidence>
<dbReference type="AlphaFoldDB" id="A0AAV9HQ59"/>
<protein>
    <recommendedName>
        <fullName evidence="1">Hemerythrin-like domain-containing protein</fullName>
    </recommendedName>
</protein>
<reference evidence="2" key="2">
    <citation type="submission" date="2023-06" db="EMBL/GenBank/DDBJ databases">
        <authorList>
            <consortium name="Lawrence Berkeley National Laboratory"/>
            <person name="Mondo S.J."/>
            <person name="Hensen N."/>
            <person name="Bonometti L."/>
            <person name="Westerberg I."/>
            <person name="Brannstrom I.O."/>
            <person name="Guillou S."/>
            <person name="Cros-Aarteil S."/>
            <person name="Calhoun S."/>
            <person name="Haridas S."/>
            <person name="Kuo A."/>
            <person name="Pangilinan J."/>
            <person name="Riley R."/>
            <person name="Labutti K."/>
            <person name="Andreopoulos B."/>
            <person name="Lipzen A."/>
            <person name="Chen C."/>
            <person name="Yanf M."/>
            <person name="Daum C."/>
            <person name="Ng V."/>
            <person name="Clum A."/>
            <person name="Steindorff A."/>
            <person name="Ohm R."/>
            <person name="Martin F."/>
            <person name="Silar P."/>
            <person name="Natvig D."/>
            <person name="Lalanne C."/>
            <person name="Gautier V."/>
            <person name="Ament-Velasquez S.L."/>
            <person name="Kruys A."/>
            <person name="Hutchinson M.I."/>
            <person name="Powell A.J."/>
            <person name="Barry K."/>
            <person name="Miller A.N."/>
            <person name="Grigoriev I.V."/>
            <person name="Debuchy R."/>
            <person name="Gladieux P."/>
            <person name="Thoren M.H."/>
            <person name="Johannesson H."/>
        </authorList>
    </citation>
    <scope>NUCLEOTIDE SEQUENCE</scope>
    <source>
        <strain evidence="2">PSN324</strain>
    </source>
</reference>
<sequence length="266" mass="29857">MAAPVYADHPFPLITTPVFAALSKDPNCKPDEFDYNASEMANVHNMVIRGINSIYLQAPHIQPADHKAFSRYILAFYTLLHVHHTGEEELFFPEVERMTGVKGVMDGNIEQHRVFGAGLESLKEFAEGVMANKHGFDGKKVVEIIDGFGESLVKHLTEEIPTLVGLRAHGEKMKGLTKALQDEAEHSMKTVGMAAMVWCFANLDIHRENDLWLSWPPAPAPLKFLLKTIFWWYHADCRRFGSTDKRGNLRPLPYAVSATEVQGKTA</sequence>
<reference evidence="2" key="1">
    <citation type="journal article" date="2023" name="Mol. Phylogenet. Evol.">
        <title>Genome-scale phylogeny and comparative genomics of the fungal order Sordariales.</title>
        <authorList>
            <person name="Hensen N."/>
            <person name="Bonometti L."/>
            <person name="Westerberg I."/>
            <person name="Brannstrom I.O."/>
            <person name="Guillou S."/>
            <person name="Cros-Aarteil S."/>
            <person name="Calhoun S."/>
            <person name="Haridas S."/>
            <person name="Kuo A."/>
            <person name="Mondo S."/>
            <person name="Pangilinan J."/>
            <person name="Riley R."/>
            <person name="LaButti K."/>
            <person name="Andreopoulos B."/>
            <person name="Lipzen A."/>
            <person name="Chen C."/>
            <person name="Yan M."/>
            <person name="Daum C."/>
            <person name="Ng V."/>
            <person name="Clum A."/>
            <person name="Steindorff A."/>
            <person name="Ohm R.A."/>
            <person name="Martin F."/>
            <person name="Silar P."/>
            <person name="Natvig D.O."/>
            <person name="Lalanne C."/>
            <person name="Gautier V."/>
            <person name="Ament-Velasquez S.L."/>
            <person name="Kruys A."/>
            <person name="Hutchinson M.I."/>
            <person name="Powell A.J."/>
            <person name="Barry K."/>
            <person name="Miller A.N."/>
            <person name="Grigoriev I.V."/>
            <person name="Debuchy R."/>
            <person name="Gladieux P."/>
            <person name="Hiltunen Thoren M."/>
            <person name="Johannesson H."/>
        </authorList>
    </citation>
    <scope>NUCLEOTIDE SEQUENCE</scope>
    <source>
        <strain evidence="2">PSN324</strain>
    </source>
</reference>
<dbReference type="EMBL" id="MU864985">
    <property type="protein sequence ID" value="KAK4461728.1"/>
    <property type="molecule type" value="Genomic_DNA"/>
</dbReference>
<comment type="caution">
    <text evidence="2">The sequence shown here is derived from an EMBL/GenBank/DDBJ whole genome shotgun (WGS) entry which is preliminary data.</text>
</comment>
<dbReference type="InterPro" id="IPR012312">
    <property type="entry name" value="Hemerythrin-like"/>
</dbReference>
<dbReference type="Proteomes" id="UP001321749">
    <property type="component" value="Unassembled WGS sequence"/>
</dbReference>
<evidence type="ECO:0000313" key="3">
    <source>
        <dbReference type="Proteomes" id="UP001321749"/>
    </source>
</evidence>
<evidence type="ECO:0000313" key="2">
    <source>
        <dbReference type="EMBL" id="KAK4461728.1"/>
    </source>
</evidence>
<dbReference type="PANTHER" id="PTHR38048:SF2">
    <property type="entry name" value="HEMERYTHRIN-LIKE DOMAIN-CONTAINING PROTEIN"/>
    <property type="match status" value="1"/>
</dbReference>
<gene>
    <name evidence="2" type="ORF">QBC42DRAFT_226740</name>
</gene>
<dbReference type="CDD" id="cd12108">
    <property type="entry name" value="Hr-like"/>
    <property type="match status" value="1"/>
</dbReference>
<dbReference type="PANTHER" id="PTHR38048">
    <property type="entry name" value="EXPRESSED PROTEIN"/>
    <property type="match status" value="1"/>
</dbReference>
<keyword evidence="3" id="KW-1185">Reference proteome</keyword>
<organism evidence="2 3">
    <name type="scientific">Cladorrhinum samala</name>
    <dbReference type="NCBI Taxonomy" id="585594"/>
    <lineage>
        <taxon>Eukaryota</taxon>
        <taxon>Fungi</taxon>
        <taxon>Dikarya</taxon>
        <taxon>Ascomycota</taxon>
        <taxon>Pezizomycotina</taxon>
        <taxon>Sordariomycetes</taxon>
        <taxon>Sordariomycetidae</taxon>
        <taxon>Sordariales</taxon>
        <taxon>Podosporaceae</taxon>
        <taxon>Cladorrhinum</taxon>
    </lineage>
</organism>
<proteinExistence type="predicted"/>
<dbReference type="Gene3D" id="1.20.120.520">
    <property type="entry name" value="nmb1532 protein domain like"/>
    <property type="match status" value="1"/>
</dbReference>
<name>A0AAV9HQ59_9PEZI</name>
<dbReference type="Pfam" id="PF01814">
    <property type="entry name" value="Hemerythrin"/>
    <property type="match status" value="1"/>
</dbReference>
<feature type="domain" description="Hemerythrin-like" evidence="1">
    <location>
        <begin position="39"/>
        <end position="159"/>
    </location>
</feature>
<dbReference type="InterPro" id="IPR053206">
    <property type="entry name" value="Dimeric_xanthone_biosynth"/>
</dbReference>
<accession>A0AAV9HQ59</accession>